<dbReference type="Pfam" id="PF00782">
    <property type="entry name" value="DSPc"/>
    <property type="match status" value="1"/>
</dbReference>
<dbReference type="InterPro" id="IPR000340">
    <property type="entry name" value="Dual-sp_phosphatase_cat-dom"/>
</dbReference>
<dbReference type="EC" id="3.1.3.48" evidence="2"/>
<dbReference type="GO" id="GO:0008330">
    <property type="term" value="F:protein tyrosine/threonine phosphatase activity"/>
    <property type="evidence" value="ECO:0007669"/>
    <property type="project" value="TreeGrafter"/>
</dbReference>
<dbReference type="InterPro" id="IPR003595">
    <property type="entry name" value="Tyr_Pase_cat"/>
</dbReference>
<organism evidence="8 9">
    <name type="scientific">Paramecium octaurelia</name>
    <dbReference type="NCBI Taxonomy" id="43137"/>
    <lineage>
        <taxon>Eukaryota</taxon>
        <taxon>Sar</taxon>
        <taxon>Alveolata</taxon>
        <taxon>Ciliophora</taxon>
        <taxon>Intramacronucleata</taxon>
        <taxon>Oligohymenophorea</taxon>
        <taxon>Peniculida</taxon>
        <taxon>Parameciidae</taxon>
        <taxon>Paramecium</taxon>
    </lineage>
</organism>
<evidence type="ECO:0000259" key="6">
    <source>
        <dbReference type="PROSITE" id="PS50054"/>
    </source>
</evidence>
<dbReference type="PROSITE" id="PS50054">
    <property type="entry name" value="TYR_PHOSPHATASE_DUAL"/>
    <property type="match status" value="1"/>
</dbReference>
<evidence type="ECO:0000256" key="2">
    <source>
        <dbReference type="ARBA" id="ARBA00013064"/>
    </source>
</evidence>
<dbReference type="PANTHER" id="PTHR10159:SF511">
    <property type="entry name" value="DUAL SPECIFICITY PROTEIN PHOSPHATASE 1"/>
    <property type="match status" value="1"/>
</dbReference>
<dbReference type="SMART" id="SM00195">
    <property type="entry name" value="DSPc"/>
    <property type="match status" value="1"/>
</dbReference>
<dbReference type="EMBL" id="CAJJDP010000062">
    <property type="protein sequence ID" value="CAD8174367.1"/>
    <property type="molecule type" value="Genomic_DNA"/>
</dbReference>
<dbReference type="SMART" id="SM00404">
    <property type="entry name" value="PTPc_motif"/>
    <property type="match status" value="1"/>
</dbReference>
<dbReference type="PROSITE" id="PS00383">
    <property type="entry name" value="TYR_PHOSPHATASE_1"/>
    <property type="match status" value="1"/>
</dbReference>
<dbReference type="PANTHER" id="PTHR10159">
    <property type="entry name" value="DUAL SPECIFICITY PROTEIN PHOSPHATASE"/>
    <property type="match status" value="1"/>
</dbReference>
<evidence type="ECO:0000256" key="4">
    <source>
        <dbReference type="ARBA" id="ARBA00022912"/>
    </source>
</evidence>
<feature type="region of interest" description="Disordered" evidence="5">
    <location>
        <begin position="242"/>
        <end position="267"/>
    </location>
</feature>
<evidence type="ECO:0000313" key="8">
    <source>
        <dbReference type="EMBL" id="CAD8174367.1"/>
    </source>
</evidence>
<dbReference type="GO" id="GO:0005737">
    <property type="term" value="C:cytoplasm"/>
    <property type="evidence" value="ECO:0007669"/>
    <property type="project" value="TreeGrafter"/>
</dbReference>
<feature type="domain" description="Tyrosine-protein phosphatase" evidence="6">
    <location>
        <begin position="98"/>
        <end position="238"/>
    </location>
</feature>
<dbReference type="InterPro" id="IPR000387">
    <property type="entry name" value="Tyr_Pase_dom"/>
</dbReference>
<evidence type="ECO:0000256" key="5">
    <source>
        <dbReference type="SAM" id="MobiDB-lite"/>
    </source>
</evidence>
<dbReference type="Proteomes" id="UP000683925">
    <property type="component" value="Unassembled WGS sequence"/>
</dbReference>
<dbReference type="GO" id="GO:0017017">
    <property type="term" value="F:MAP kinase tyrosine/serine/threonine phosphatase activity"/>
    <property type="evidence" value="ECO:0007669"/>
    <property type="project" value="TreeGrafter"/>
</dbReference>
<feature type="compositionally biased region" description="Polar residues" evidence="5">
    <location>
        <begin position="255"/>
        <end position="267"/>
    </location>
</feature>
<gene>
    <name evidence="8" type="ORF">POCTA_138.1.T0630265</name>
</gene>
<dbReference type="FunFam" id="3.90.190.10:FF:000128">
    <property type="entry name" value="Uncharacterized protein"/>
    <property type="match status" value="1"/>
</dbReference>
<feature type="domain" description="Tyrosine specific protein phosphatases" evidence="7">
    <location>
        <begin position="153"/>
        <end position="216"/>
    </location>
</feature>
<evidence type="ECO:0000259" key="7">
    <source>
        <dbReference type="PROSITE" id="PS50056"/>
    </source>
</evidence>
<sequence>MKINEFDIAIRILIIIKSGIKNYYKKEFLYSSIIGSSRISRKSIYNVEGLKIDKMDNLNIKIQYSSSLIKYYFQFICLQMFHTYLMPKLGDPMNCIIQGQNGRGGLFLGNIESAGNGKLLGHHDIGAILAVMSTKDFTYDAHIAHKFIRIDDADFVNLSKYFEEAIDFIDINRQQTNVLVHCHAGVSRSATIVIAYLMKTQNMSLEQAFKHVQNQRRIVNPNPGFMRQLKQYEQKLQGSNSLRTSTVKQKERQHSQTNLRQSQFVQHPSSENYNSLYQQYQPHRQYQSASDLMRQSQYNYERLNSRQMHYPYMPQHYAPYVRNYSVPYGQNPLPFSTYRQ</sequence>
<protein>
    <recommendedName>
        <fullName evidence="2">protein-tyrosine-phosphatase</fullName>
        <ecNumber evidence="2">3.1.3.48</ecNumber>
    </recommendedName>
</protein>
<keyword evidence="4" id="KW-0904">Protein phosphatase</keyword>
<dbReference type="GO" id="GO:0043409">
    <property type="term" value="P:negative regulation of MAPK cascade"/>
    <property type="evidence" value="ECO:0007669"/>
    <property type="project" value="TreeGrafter"/>
</dbReference>
<dbReference type="AlphaFoldDB" id="A0A8S1VBV3"/>
<comment type="similarity">
    <text evidence="1">Belongs to the protein-tyrosine phosphatase family. Non-receptor class dual specificity subfamily.</text>
</comment>
<keyword evidence="3" id="KW-0378">Hydrolase</keyword>
<keyword evidence="9" id="KW-1185">Reference proteome</keyword>
<comment type="caution">
    <text evidence="8">The sequence shown here is derived from an EMBL/GenBank/DDBJ whole genome shotgun (WGS) entry which is preliminary data.</text>
</comment>
<dbReference type="OrthoDB" id="426001at2759"/>
<dbReference type="InterPro" id="IPR016130">
    <property type="entry name" value="Tyr_Pase_AS"/>
</dbReference>
<dbReference type="InterPro" id="IPR020422">
    <property type="entry name" value="TYR_PHOSPHATASE_DUAL_dom"/>
</dbReference>
<accession>A0A8S1VBV3</accession>
<evidence type="ECO:0000256" key="3">
    <source>
        <dbReference type="ARBA" id="ARBA00022801"/>
    </source>
</evidence>
<dbReference type="CDD" id="cd14498">
    <property type="entry name" value="DSP"/>
    <property type="match status" value="1"/>
</dbReference>
<name>A0A8S1VBV3_PAROT</name>
<dbReference type="OMA" id="HYAPYVR"/>
<evidence type="ECO:0000313" key="9">
    <source>
        <dbReference type="Proteomes" id="UP000683925"/>
    </source>
</evidence>
<dbReference type="PROSITE" id="PS50056">
    <property type="entry name" value="TYR_PHOSPHATASE_2"/>
    <property type="match status" value="1"/>
</dbReference>
<reference evidence="8" key="1">
    <citation type="submission" date="2021-01" db="EMBL/GenBank/DDBJ databases">
        <authorList>
            <consortium name="Genoscope - CEA"/>
            <person name="William W."/>
        </authorList>
    </citation>
    <scope>NUCLEOTIDE SEQUENCE</scope>
</reference>
<proteinExistence type="inferred from homology"/>
<dbReference type="GO" id="GO:0033550">
    <property type="term" value="F:MAP kinase tyrosine phosphatase activity"/>
    <property type="evidence" value="ECO:0007669"/>
    <property type="project" value="TreeGrafter"/>
</dbReference>
<evidence type="ECO:0000256" key="1">
    <source>
        <dbReference type="ARBA" id="ARBA00008601"/>
    </source>
</evidence>